<accession>A0A242NA22</accession>
<reference evidence="2 5" key="2">
    <citation type="submission" date="2017-03" db="EMBL/GenBank/DDBJ databases">
        <title>Genome analysis of strain PAMC 26577.</title>
        <authorList>
            <person name="Oh H.-M."/>
            <person name="Yang J.-A."/>
        </authorList>
    </citation>
    <scope>NUCLEOTIDE SEQUENCE [LARGE SCALE GENOMIC DNA]</scope>
    <source>
        <strain evidence="2 5">PAMC 26577</strain>
    </source>
</reference>
<proteinExistence type="predicted"/>
<dbReference type="Proteomes" id="UP000194546">
    <property type="component" value="Unassembled WGS sequence"/>
</dbReference>
<reference evidence="3 4" key="1">
    <citation type="submission" date="2017-03" db="EMBL/GenBank/DDBJ databases">
        <title>Genome analysis of strain PAMC 26510.</title>
        <authorList>
            <person name="Oh H.-M."/>
            <person name="Yang J.-A."/>
        </authorList>
    </citation>
    <scope>NUCLEOTIDE SEQUENCE [LARGE SCALE GENOMIC DNA]</scope>
    <source>
        <strain evidence="3 4">PAMC 26510</strain>
    </source>
</reference>
<dbReference type="AlphaFoldDB" id="A0A242NA22"/>
<evidence type="ECO:0000256" key="1">
    <source>
        <dbReference type="SAM" id="MobiDB-lite"/>
    </source>
</evidence>
<comment type="caution">
    <text evidence="3">The sequence shown here is derived from an EMBL/GenBank/DDBJ whole genome shotgun (WGS) entry which is preliminary data.</text>
</comment>
<protein>
    <submittedName>
        <fullName evidence="3">Uncharacterized protein</fullName>
    </submittedName>
</protein>
<dbReference type="EMBL" id="NBTZ01000027">
    <property type="protein sequence ID" value="OTP77927.1"/>
    <property type="molecule type" value="Genomic_DNA"/>
</dbReference>
<gene>
    <name evidence="3" type="ORF">PAMC26510_02425</name>
    <name evidence="2" type="ORF">PAMC26577_07335</name>
</gene>
<name>A0A242NA22_CABSO</name>
<evidence type="ECO:0000313" key="4">
    <source>
        <dbReference type="Proteomes" id="UP000194546"/>
    </source>
</evidence>
<feature type="region of interest" description="Disordered" evidence="1">
    <location>
        <begin position="1"/>
        <end position="37"/>
    </location>
</feature>
<dbReference type="Proteomes" id="UP000195221">
    <property type="component" value="Unassembled WGS sequence"/>
</dbReference>
<organism evidence="3 4">
    <name type="scientific">Caballeronia sordidicola</name>
    <name type="common">Burkholderia sordidicola</name>
    <dbReference type="NCBI Taxonomy" id="196367"/>
    <lineage>
        <taxon>Bacteria</taxon>
        <taxon>Pseudomonadati</taxon>
        <taxon>Pseudomonadota</taxon>
        <taxon>Betaproteobacteria</taxon>
        <taxon>Burkholderiales</taxon>
        <taxon>Burkholderiaceae</taxon>
        <taxon>Caballeronia</taxon>
    </lineage>
</organism>
<evidence type="ECO:0000313" key="5">
    <source>
        <dbReference type="Proteomes" id="UP000195221"/>
    </source>
</evidence>
<dbReference type="EMBL" id="NBTY01000006">
    <property type="protein sequence ID" value="OTP80476.1"/>
    <property type="molecule type" value="Genomic_DNA"/>
</dbReference>
<evidence type="ECO:0000313" key="3">
    <source>
        <dbReference type="EMBL" id="OTP80476.1"/>
    </source>
</evidence>
<evidence type="ECO:0000313" key="2">
    <source>
        <dbReference type="EMBL" id="OTP77927.1"/>
    </source>
</evidence>
<sequence length="37" mass="3676">MQMPPALGGTAKESSNRFGASAEESGGDGECSRTGDS</sequence>